<dbReference type="InterPro" id="IPR007627">
    <property type="entry name" value="RNA_pol_sigma70_r2"/>
</dbReference>
<organism evidence="8 9">
    <name type="scientific">Nocardioides vastitatis</name>
    <dbReference type="NCBI Taxonomy" id="2568655"/>
    <lineage>
        <taxon>Bacteria</taxon>
        <taxon>Bacillati</taxon>
        <taxon>Actinomycetota</taxon>
        <taxon>Actinomycetes</taxon>
        <taxon>Propionibacteriales</taxon>
        <taxon>Nocardioidaceae</taxon>
        <taxon>Nocardioides</taxon>
    </lineage>
</organism>
<dbReference type="InterPro" id="IPR036388">
    <property type="entry name" value="WH-like_DNA-bd_sf"/>
</dbReference>
<dbReference type="InterPro" id="IPR013325">
    <property type="entry name" value="RNA_pol_sigma_r2"/>
</dbReference>
<evidence type="ECO:0000313" key="9">
    <source>
        <dbReference type="Proteomes" id="UP001596072"/>
    </source>
</evidence>
<dbReference type="InterPro" id="IPR013324">
    <property type="entry name" value="RNA_pol_sigma_r3/r4-like"/>
</dbReference>
<dbReference type="EMBL" id="JBHSNS010000012">
    <property type="protein sequence ID" value="MFC5731046.1"/>
    <property type="molecule type" value="Genomic_DNA"/>
</dbReference>
<sequence length="180" mass="19860">MDPDTETAYAAYVEQSWPTLVRAAVFLGARPHEAEDLAQTTLVRCYTGWDRVSSAENRDAYVYRMLLNCLRDTRRSPWWKASQQYSDPQAVLDRPETHGAGVRPDASEAVAIADAVQRALGSLPKAARDVVVLRYFVQLTERQTAEALGIPPGTVKSRLSRALAHLASNDHLLDLSGGPK</sequence>
<name>A0ABW0ZJ56_9ACTN</name>
<dbReference type="RefSeq" id="WP_136435972.1">
    <property type="nucleotide sequence ID" value="NZ_JBHSNS010000012.1"/>
</dbReference>
<evidence type="ECO:0000259" key="7">
    <source>
        <dbReference type="Pfam" id="PF08281"/>
    </source>
</evidence>
<evidence type="ECO:0000259" key="6">
    <source>
        <dbReference type="Pfam" id="PF04542"/>
    </source>
</evidence>
<dbReference type="PANTHER" id="PTHR43133">
    <property type="entry name" value="RNA POLYMERASE ECF-TYPE SIGMA FACTO"/>
    <property type="match status" value="1"/>
</dbReference>
<keyword evidence="9" id="KW-1185">Reference proteome</keyword>
<dbReference type="Pfam" id="PF08281">
    <property type="entry name" value="Sigma70_r4_2"/>
    <property type="match status" value="1"/>
</dbReference>
<evidence type="ECO:0000256" key="5">
    <source>
        <dbReference type="ARBA" id="ARBA00023163"/>
    </source>
</evidence>
<dbReference type="SUPFAM" id="SSF88946">
    <property type="entry name" value="Sigma2 domain of RNA polymerase sigma factors"/>
    <property type="match status" value="1"/>
</dbReference>
<dbReference type="CDD" id="cd06171">
    <property type="entry name" value="Sigma70_r4"/>
    <property type="match status" value="1"/>
</dbReference>
<comment type="caution">
    <text evidence="8">The sequence shown here is derived from an EMBL/GenBank/DDBJ whole genome shotgun (WGS) entry which is preliminary data.</text>
</comment>
<evidence type="ECO:0000313" key="8">
    <source>
        <dbReference type="EMBL" id="MFC5731046.1"/>
    </source>
</evidence>
<protein>
    <submittedName>
        <fullName evidence="8">SigE family RNA polymerase sigma factor</fullName>
    </submittedName>
</protein>
<reference evidence="9" key="1">
    <citation type="journal article" date="2019" name="Int. J. Syst. Evol. Microbiol.">
        <title>The Global Catalogue of Microorganisms (GCM) 10K type strain sequencing project: providing services to taxonomists for standard genome sequencing and annotation.</title>
        <authorList>
            <consortium name="The Broad Institute Genomics Platform"/>
            <consortium name="The Broad Institute Genome Sequencing Center for Infectious Disease"/>
            <person name="Wu L."/>
            <person name="Ma J."/>
        </authorList>
    </citation>
    <scope>NUCLEOTIDE SEQUENCE [LARGE SCALE GENOMIC DNA]</scope>
    <source>
        <strain evidence="9">YIM 94188</strain>
    </source>
</reference>
<evidence type="ECO:0000256" key="1">
    <source>
        <dbReference type="ARBA" id="ARBA00010641"/>
    </source>
</evidence>
<feature type="domain" description="RNA polymerase sigma-70 region 2" evidence="6">
    <location>
        <begin position="16"/>
        <end position="79"/>
    </location>
</feature>
<dbReference type="NCBIfam" id="TIGR02937">
    <property type="entry name" value="sigma70-ECF"/>
    <property type="match status" value="1"/>
</dbReference>
<feature type="domain" description="RNA polymerase sigma factor 70 region 4 type 2" evidence="7">
    <location>
        <begin position="114"/>
        <end position="166"/>
    </location>
</feature>
<keyword evidence="2" id="KW-0805">Transcription regulation</keyword>
<evidence type="ECO:0000256" key="3">
    <source>
        <dbReference type="ARBA" id="ARBA00023082"/>
    </source>
</evidence>
<dbReference type="InterPro" id="IPR014284">
    <property type="entry name" value="RNA_pol_sigma-70_dom"/>
</dbReference>
<dbReference type="Gene3D" id="1.10.1740.10">
    <property type="match status" value="1"/>
</dbReference>
<proteinExistence type="inferred from homology"/>
<keyword evidence="5" id="KW-0804">Transcription</keyword>
<dbReference type="SUPFAM" id="SSF88659">
    <property type="entry name" value="Sigma3 and sigma4 domains of RNA polymerase sigma factors"/>
    <property type="match status" value="1"/>
</dbReference>
<dbReference type="Pfam" id="PF04542">
    <property type="entry name" value="Sigma70_r2"/>
    <property type="match status" value="1"/>
</dbReference>
<keyword evidence="4" id="KW-0238">DNA-binding</keyword>
<comment type="similarity">
    <text evidence="1">Belongs to the sigma-70 factor family. ECF subfamily.</text>
</comment>
<dbReference type="Gene3D" id="1.10.10.10">
    <property type="entry name" value="Winged helix-like DNA-binding domain superfamily/Winged helix DNA-binding domain"/>
    <property type="match status" value="1"/>
</dbReference>
<keyword evidence="3" id="KW-0731">Sigma factor</keyword>
<dbReference type="PANTHER" id="PTHR43133:SF50">
    <property type="entry name" value="ECF RNA POLYMERASE SIGMA FACTOR SIGM"/>
    <property type="match status" value="1"/>
</dbReference>
<dbReference type="InterPro" id="IPR039425">
    <property type="entry name" value="RNA_pol_sigma-70-like"/>
</dbReference>
<dbReference type="InterPro" id="IPR013249">
    <property type="entry name" value="RNA_pol_sigma70_r4_t2"/>
</dbReference>
<gene>
    <name evidence="8" type="ORF">ACFPQB_19180</name>
</gene>
<evidence type="ECO:0000256" key="4">
    <source>
        <dbReference type="ARBA" id="ARBA00023125"/>
    </source>
</evidence>
<evidence type="ECO:0000256" key="2">
    <source>
        <dbReference type="ARBA" id="ARBA00023015"/>
    </source>
</evidence>
<dbReference type="Proteomes" id="UP001596072">
    <property type="component" value="Unassembled WGS sequence"/>
</dbReference>
<accession>A0ABW0ZJ56</accession>